<name>A0A8J6TGZ6_9CHLR</name>
<feature type="domain" description="BPL/LPL catalytic" evidence="4">
    <location>
        <begin position="2"/>
        <end position="195"/>
    </location>
</feature>
<keyword evidence="1 5" id="KW-0436">Ligase</keyword>
<evidence type="ECO:0000256" key="2">
    <source>
        <dbReference type="ARBA" id="ARBA00023267"/>
    </source>
</evidence>
<dbReference type="PANTHER" id="PTHR12835:SF5">
    <property type="entry name" value="BIOTIN--PROTEIN LIGASE"/>
    <property type="match status" value="1"/>
</dbReference>
<evidence type="ECO:0000259" key="4">
    <source>
        <dbReference type="PROSITE" id="PS51733"/>
    </source>
</evidence>
<dbReference type="EMBL" id="JACNJN010000161">
    <property type="protein sequence ID" value="MBC8336448.1"/>
    <property type="molecule type" value="Genomic_DNA"/>
</dbReference>
<dbReference type="EC" id="6.3.4.15" evidence="3"/>
<evidence type="ECO:0000313" key="5">
    <source>
        <dbReference type="EMBL" id="MBC8336448.1"/>
    </source>
</evidence>
<dbReference type="Pfam" id="PF02237">
    <property type="entry name" value="BPL_C"/>
    <property type="match status" value="1"/>
</dbReference>
<dbReference type="InterPro" id="IPR045864">
    <property type="entry name" value="aa-tRNA-synth_II/BPL/LPL"/>
</dbReference>
<dbReference type="Proteomes" id="UP000614469">
    <property type="component" value="Unassembled WGS sequence"/>
</dbReference>
<evidence type="ECO:0000313" key="6">
    <source>
        <dbReference type="Proteomes" id="UP000614469"/>
    </source>
</evidence>
<dbReference type="Gene3D" id="3.30.930.10">
    <property type="entry name" value="Bira Bifunctional Protein, Domain 2"/>
    <property type="match status" value="1"/>
</dbReference>
<proteinExistence type="predicted"/>
<sequence>MYEVKLLTALRDIPLGGLRYFEEVSSTNDIALAWAQEDARDFSLVIANEQTTGRGRGGRGWQTPPDSALALSLLLLPKNRENQNISLLTGLGALALATTLEENYALKPEIKWPNDILIHGKKVAGILVEVSWIGDVAKAIVLGMGVNIHASAVPPEGELHFPATSLEEVLGKSVDRVEVLHGFLTALLKWRPLLGREEMVAAWGEKLAFRGKQVEITGGDGQVIHGRVLGLNQDGSLHLDTVESIHFGDVHLRPTQL</sequence>
<keyword evidence="2" id="KW-0092">Biotin</keyword>
<gene>
    <name evidence="5" type="ORF">H8E29_14380</name>
</gene>
<evidence type="ECO:0000256" key="1">
    <source>
        <dbReference type="ARBA" id="ARBA00022598"/>
    </source>
</evidence>
<dbReference type="InterPro" id="IPR004408">
    <property type="entry name" value="Biotin_CoA_COase_ligase"/>
</dbReference>
<organism evidence="5 6">
    <name type="scientific">Candidatus Desulfolinea nitratireducens</name>
    <dbReference type="NCBI Taxonomy" id="2841698"/>
    <lineage>
        <taxon>Bacteria</taxon>
        <taxon>Bacillati</taxon>
        <taxon>Chloroflexota</taxon>
        <taxon>Anaerolineae</taxon>
        <taxon>Anaerolineales</taxon>
        <taxon>Anaerolineales incertae sedis</taxon>
        <taxon>Candidatus Desulfolinea</taxon>
    </lineage>
</organism>
<evidence type="ECO:0000256" key="3">
    <source>
        <dbReference type="ARBA" id="ARBA00024227"/>
    </source>
</evidence>
<reference evidence="5 6" key="1">
    <citation type="submission" date="2020-08" db="EMBL/GenBank/DDBJ databases">
        <title>Bridging the membrane lipid divide: bacteria of the FCB group superphylum have the potential to synthesize archaeal ether lipids.</title>
        <authorList>
            <person name="Villanueva L."/>
            <person name="Von Meijenfeldt F.A.B."/>
            <person name="Westbye A.B."/>
            <person name="Yadav S."/>
            <person name="Hopmans E.C."/>
            <person name="Dutilh B.E."/>
            <person name="Sinninghe Damste J.S."/>
        </authorList>
    </citation>
    <scope>NUCLEOTIDE SEQUENCE [LARGE SCALE GENOMIC DNA]</scope>
    <source>
        <strain evidence="5">NIOZ-UU36</strain>
    </source>
</reference>
<dbReference type="SUPFAM" id="SSF55681">
    <property type="entry name" value="Class II aaRS and biotin synthetases"/>
    <property type="match status" value="1"/>
</dbReference>
<dbReference type="InterPro" id="IPR004143">
    <property type="entry name" value="BPL_LPL_catalytic"/>
</dbReference>
<dbReference type="GO" id="GO:0004077">
    <property type="term" value="F:biotin--[biotin carboxyl-carrier protein] ligase activity"/>
    <property type="evidence" value="ECO:0007669"/>
    <property type="project" value="UniProtKB-EC"/>
</dbReference>
<protein>
    <recommendedName>
        <fullName evidence="3">biotin--[biotin carboxyl-carrier protein] ligase</fullName>
        <ecNumber evidence="3">6.3.4.15</ecNumber>
    </recommendedName>
</protein>
<dbReference type="Gene3D" id="2.30.30.100">
    <property type="match status" value="1"/>
</dbReference>
<dbReference type="PROSITE" id="PS51733">
    <property type="entry name" value="BPL_LPL_CATALYTIC"/>
    <property type="match status" value="1"/>
</dbReference>
<accession>A0A8J6TGZ6</accession>
<dbReference type="GO" id="GO:0005737">
    <property type="term" value="C:cytoplasm"/>
    <property type="evidence" value="ECO:0007669"/>
    <property type="project" value="TreeGrafter"/>
</dbReference>
<dbReference type="Pfam" id="PF03099">
    <property type="entry name" value="BPL_LplA_LipB"/>
    <property type="match status" value="1"/>
</dbReference>
<dbReference type="InterPro" id="IPR003142">
    <property type="entry name" value="BPL_C"/>
</dbReference>
<comment type="caution">
    <text evidence="5">The sequence shown here is derived from an EMBL/GenBank/DDBJ whole genome shotgun (WGS) entry which is preliminary data.</text>
</comment>
<dbReference type="NCBIfam" id="TIGR00121">
    <property type="entry name" value="birA_ligase"/>
    <property type="match status" value="1"/>
</dbReference>
<dbReference type="AlphaFoldDB" id="A0A8J6TGZ6"/>
<dbReference type="PANTHER" id="PTHR12835">
    <property type="entry name" value="BIOTIN PROTEIN LIGASE"/>
    <property type="match status" value="1"/>
</dbReference>